<dbReference type="HOGENOM" id="CLU_015055_0_0_1"/>
<feature type="compositionally biased region" description="Low complexity" evidence="1">
    <location>
        <begin position="575"/>
        <end position="586"/>
    </location>
</feature>
<feature type="compositionally biased region" description="Pro residues" evidence="1">
    <location>
        <begin position="511"/>
        <end position="522"/>
    </location>
</feature>
<organism evidence="2 3">
    <name type="scientific">Galerina marginata (strain CBS 339.88)</name>
    <dbReference type="NCBI Taxonomy" id="685588"/>
    <lineage>
        <taxon>Eukaryota</taxon>
        <taxon>Fungi</taxon>
        <taxon>Dikarya</taxon>
        <taxon>Basidiomycota</taxon>
        <taxon>Agaricomycotina</taxon>
        <taxon>Agaricomycetes</taxon>
        <taxon>Agaricomycetidae</taxon>
        <taxon>Agaricales</taxon>
        <taxon>Agaricineae</taxon>
        <taxon>Strophariaceae</taxon>
        <taxon>Galerina</taxon>
    </lineage>
</organism>
<gene>
    <name evidence="2" type="ORF">GALMADRAFT_232569</name>
</gene>
<feature type="compositionally biased region" description="Low complexity" evidence="1">
    <location>
        <begin position="389"/>
        <end position="401"/>
    </location>
</feature>
<accession>A0A067SEZ7</accession>
<sequence>MPARGVFHGGRFEFLNNERKGYAEALTSGSKDEFLKDLVRRFFKRFPVELGIGEEPTEEHLKSVDDSKPDPEPPMPSKRDVSPEEYELAIKAYEERKRLIVFRTGQIVRWIIYRHEKDLGTTKEPDPEDPITILTCRLTGTSAFKPRKPVASNLWAKANKSAVDGAFAIANKGSSLKSGRVNIAVRQETARALFRGLPDFDQQYWSLKANQEHRRLIQDWEETISRPASTDPEARQKCIDGITAFMQPILDLVFEFTGMPTTFMMGGPEPADGGRLNIISLHSGSIKGPVKMNFGEAEHAGYKENIVPVFSKFLRKCFTLEDCKAAALPTNATPLLAVIDDHSVNYDHAIGGDDDLDDDDIPLAPRNPSSSTRTSIPKAVAAPRHTSSATQAAAPKAVAPPRNSSSAKLPVAPKAVATAKGPVSAPPRKSSSSSRNNEETGRSSRSSDVEKEVDGSGCGPADVAAGVVDDDGDFRLVLSPGAGQLPRRNGGGGAVGNTGTRRSLTPDHEPPSCPPSLPPSPSSPVTALPAAAAPSRPDPGLPSAPTTVSNGQPGLKFGPPRRTRKAVNTPTGSTAAVPPAVAAVDPNSKPTLPDSISRKRGAEETARKGENSKRRRPSNKENKGSNNKRKDLPDKAQPPPSKRIKSLDHGALTAANAISSHSSAESPPTPSPGPSTKSLPTPLPLPKDCQLAITNTLDLVKRMSLGSRWDRLIDLWLRFESSHSFNGSSKLSTTARPSLIGEWVRRARSPTYCPPIDANEFDKEFWAWWAILQPDWRRITPRTAMRMTLGCWDALDKPGTNGWPSVVAALFFWGRAVRQGNLSTSSWKLAVDDATWVLDQLCGQRSA</sequence>
<evidence type="ECO:0000256" key="1">
    <source>
        <dbReference type="SAM" id="MobiDB-lite"/>
    </source>
</evidence>
<feature type="compositionally biased region" description="Basic and acidic residues" evidence="1">
    <location>
        <begin position="596"/>
        <end position="634"/>
    </location>
</feature>
<feature type="region of interest" description="Disordered" evidence="1">
    <location>
        <begin position="657"/>
        <end position="684"/>
    </location>
</feature>
<feature type="compositionally biased region" description="Basic and acidic residues" evidence="1">
    <location>
        <begin position="436"/>
        <end position="454"/>
    </location>
</feature>
<dbReference type="AlphaFoldDB" id="A0A067SEZ7"/>
<evidence type="ECO:0000313" key="2">
    <source>
        <dbReference type="EMBL" id="KDR66329.1"/>
    </source>
</evidence>
<feature type="region of interest" description="Disordered" evidence="1">
    <location>
        <begin position="55"/>
        <end position="83"/>
    </location>
</feature>
<feature type="compositionally biased region" description="Low complexity" evidence="1">
    <location>
        <begin position="523"/>
        <end position="535"/>
    </location>
</feature>
<proteinExistence type="predicted"/>
<feature type="region of interest" description="Disordered" evidence="1">
    <location>
        <begin position="350"/>
        <end position="645"/>
    </location>
</feature>
<reference evidence="3" key="1">
    <citation type="journal article" date="2014" name="Proc. Natl. Acad. Sci. U.S.A.">
        <title>Extensive sampling of basidiomycete genomes demonstrates inadequacy of the white-rot/brown-rot paradigm for wood decay fungi.</title>
        <authorList>
            <person name="Riley R."/>
            <person name="Salamov A.A."/>
            <person name="Brown D.W."/>
            <person name="Nagy L.G."/>
            <person name="Floudas D."/>
            <person name="Held B.W."/>
            <person name="Levasseur A."/>
            <person name="Lombard V."/>
            <person name="Morin E."/>
            <person name="Otillar R."/>
            <person name="Lindquist E.A."/>
            <person name="Sun H."/>
            <person name="LaButti K.M."/>
            <person name="Schmutz J."/>
            <person name="Jabbour D."/>
            <person name="Luo H."/>
            <person name="Baker S.E."/>
            <person name="Pisabarro A.G."/>
            <person name="Walton J.D."/>
            <person name="Blanchette R.A."/>
            <person name="Henrissat B."/>
            <person name="Martin F."/>
            <person name="Cullen D."/>
            <person name="Hibbett D.S."/>
            <person name="Grigoriev I.V."/>
        </authorList>
    </citation>
    <scope>NUCLEOTIDE SEQUENCE [LARGE SCALE GENOMIC DNA]</scope>
    <source>
        <strain evidence="3">CBS 339.88</strain>
    </source>
</reference>
<feature type="compositionally biased region" description="Acidic residues" evidence="1">
    <location>
        <begin position="352"/>
        <end position="361"/>
    </location>
</feature>
<dbReference type="Proteomes" id="UP000027222">
    <property type="component" value="Unassembled WGS sequence"/>
</dbReference>
<keyword evidence="3" id="KW-1185">Reference proteome</keyword>
<dbReference type="STRING" id="685588.A0A067SEZ7"/>
<name>A0A067SEZ7_GALM3</name>
<feature type="compositionally biased region" description="Basic and acidic residues" evidence="1">
    <location>
        <begin position="58"/>
        <end position="82"/>
    </location>
</feature>
<dbReference type="OrthoDB" id="2803783at2759"/>
<dbReference type="EMBL" id="KL142424">
    <property type="protein sequence ID" value="KDR66329.1"/>
    <property type="molecule type" value="Genomic_DNA"/>
</dbReference>
<protein>
    <submittedName>
        <fullName evidence="2">Uncharacterized protein</fullName>
    </submittedName>
</protein>
<evidence type="ECO:0000313" key="3">
    <source>
        <dbReference type="Proteomes" id="UP000027222"/>
    </source>
</evidence>